<protein>
    <recommendedName>
        <fullName evidence="4">Malate dehydrogenase</fullName>
    </recommendedName>
</protein>
<gene>
    <name evidence="2" type="ORF">B0H66DRAFT_599489</name>
</gene>
<dbReference type="PANTHER" id="PTHR35567">
    <property type="entry name" value="MALATE DEHYDROGENASE (AFU_ORTHOLOGUE AFUA_2G13800)"/>
    <property type="match status" value="1"/>
</dbReference>
<evidence type="ECO:0000256" key="1">
    <source>
        <dbReference type="SAM" id="SignalP"/>
    </source>
</evidence>
<comment type="caution">
    <text evidence="2">The sequence shown here is derived from an EMBL/GenBank/DDBJ whole genome shotgun (WGS) entry which is preliminary data.</text>
</comment>
<dbReference type="PANTHER" id="PTHR35567:SF1">
    <property type="entry name" value="CONSERVED FUNGAL PROTEIN (AFU_ORTHOLOGUE AFUA_1G14230)"/>
    <property type="match status" value="1"/>
</dbReference>
<accession>A0AAE0MAF8</accession>
<dbReference type="Pfam" id="PF11937">
    <property type="entry name" value="DUF3455"/>
    <property type="match status" value="1"/>
</dbReference>
<evidence type="ECO:0000313" key="3">
    <source>
        <dbReference type="Proteomes" id="UP001283341"/>
    </source>
</evidence>
<feature type="signal peptide" evidence="1">
    <location>
        <begin position="1"/>
        <end position="17"/>
    </location>
</feature>
<keyword evidence="1" id="KW-0732">Signal</keyword>
<dbReference type="InterPro" id="IPR021851">
    <property type="entry name" value="DUF3455"/>
</dbReference>
<evidence type="ECO:0008006" key="4">
    <source>
        <dbReference type="Google" id="ProtNLM"/>
    </source>
</evidence>
<reference evidence="2" key="1">
    <citation type="journal article" date="2023" name="Mol. Phylogenet. Evol.">
        <title>Genome-scale phylogeny and comparative genomics of the fungal order Sordariales.</title>
        <authorList>
            <person name="Hensen N."/>
            <person name="Bonometti L."/>
            <person name="Westerberg I."/>
            <person name="Brannstrom I.O."/>
            <person name="Guillou S."/>
            <person name="Cros-Aarteil S."/>
            <person name="Calhoun S."/>
            <person name="Haridas S."/>
            <person name="Kuo A."/>
            <person name="Mondo S."/>
            <person name="Pangilinan J."/>
            <person name="Riley R."/>
            <person name="LaButti K."/>
            <person name="Andreopoulos B."/>
            <person name="Lipzen A."/>
            <person name="Chen C."/>
            <person name="Yan M."/>
            <person name="Daum C."/>
            <person name="Ng V."/>
            <person name="Clum A."/>
            <person name="Steindorff A."/>
            <person name="Ohm R.A."/>
            <person name="Martin F."/>
            <person name="Silar P."/>
            <person name="Natvig D.O."/>
            <person name="Lalanne C."/>
            <person name="Gautier V."/>
            <person name="Ament-Velasquez S.L."/>
            <person name="Kruys A."/>
            <person name="Hutchinson M.I."/>
            <person name="Powell A.J."/>
            <person name="Barry K."/>
            <person name="Miller A.N."/>
            <person name="Grigoriev I.V."/>
            <person name="Debuchy R."/>
            <person name="Gladieux P."/>
            <person name="Hiltunen Thoren M."/>
            <person name="Johannesson H."/>
        </authorList>
    </citation>
    <scope>NUCLEOTIDE SEQUENCE</scope>
    <source>
        <strain evidence="2">CBS 118394</strain>
    </source>
</reference>
<evidence type="ECO:0000313" key="2">
    <source>
        <dbReference type="EMBL" id="KAK3325322.1"/>
    </source>
</evidence>
<keyword evidence="3" id="KW-1185">Reference proteome</keyword>
<dbReference type="Proteomes" id="UP001283341">
    <property type="component" value="Unassembled WGS sequence"/>
</dbReference>
<name>A0AAE0MAF8_9PEZI</name>
<sequence length="257" mass="26552">MHASILLLSALGASVFAAPVAPDAGLAARMPDGIESLSEYFNMLAARTQDVKLMDRAPVCDLSKATLPPSALAGPSPGLKLAHVAIGRGTQNYTCAGLAPTAAPGSAGAVATLFNASCVVATYPALAKEITKVAIKFNLSSTDKWTKLAPSTLAISGLHYFTGPTTPFFNLDVSPKKIGQAACSKKDAVAAPADAAKGQLGEPAVAWLKLTANDGSTGNLKEVYRVETVGGSAPATCEGMPATFQRQYVAEYWFFQS</sequence>
<reference evidence="2" key="2">
    <citation type="submission" date="2023-06" db="EMBL/GenBank/DDBJ databases">
        <authorList>
            <consortium name="Lawrence Berkeley National Laboratory"/>
            <person name="Haridas S."/>
            <person name="Hensen N."/>
            <person name="Bonometti L."/>
            <person name="Westerberg I."/>
            <person name="Brannstrom I.O."/>
            <person name="Guillou S."/>
            <person name="Cros-Aarteil S."/>
            <person name="Calhoun S."/>
            <person name="Kuo A."/>
            <person name="Mondo S."/>
            <person name="Pangilinan J."/>
            <person name="Riley R."/>
            <person name="Labutti K."/>
            <person name="Andreopoulos B."/>
            <person name="Lipzen A."/>
            <person name="Chen C."/>
            <person name="Yanf M."/>
            <person name="Daum C."/>
            <person name="Ng V."/>
            <person name="Clum A."/>
            <person name="Steindorff A."/>
            <person name="Ohm R."/>
            <person name="Martin F."/>
            <person name="Silar P."/>
            <person name="Natvig D."/>
            <person name="Lalanne C."/>
            <person name="Gautier V."/>
            <person name="Ament-Velasquez S.L."/>
            <person name="Kruys A."/>
            <person name="Hutchinson M.I."/>
            <person name="Powell A.J."/>
            <person name="Barry K."/>
            <person name="Miller A.N."/>
            <person name="Grigoriev I.V."/>
            <person name="Debuchy R."/>
            <person name="Gladieux P."/>
            <person name="Thoren M.H."/>
            <person name="Johannesson H."/>
        </authorList>
    </citation>
    <scope>NUCLEOTIDE SEQUENCE</scope>
    <source>
        <strain evidence="2">CBS 118394</strain>
    </source>
</reference>
<dbReference type="EMBL" id="JAUEDM010000002">
    <property type="protein sequence ID" value="KAK3325322.1"/>
    <property type="molecule type" value="Genomic_DNA"/>
</dbReference>
<feature type="chain" id="PRO_5042166001" description="Malate dehydrogenase" evidence="1">
    <location>
        <begin position="18"/>
        <end position="257"/>
    </location>
</feature>
<dbReference type="AlphaFoldDB" id="A0AAE0MAF8"/>
<organism evidence="2 3">
    <name type="scientific">Apodospora peruviana</name>
    <dbReference type="NCBI Taxonomy" id="516989"/>
    <lineage>
        <taxon>Eukaryota</taxon>
        <taxon>Fungi</taxon>
        <taxon>Dikarya</taxon>
        <taxon>Ascomycota</taxon>
        <taxon>Pezizomycotina</taxon>
        <taxon>Sordariomycetes</taxon>
        <taxon>Sordariomycetidae</taxon>
        <taxon>Sordariales</taxon>
        <taxon>Lasiosphaeriaceae</taxon>
        <taxon>Apodospora</taxon>
    </lineage>
</organism>
<proteinExistence type="predicted"/>